<evidence type="ECO:0000313" key="4">
    <source>
        <dbReference type="Proteomes" id="UP001140217"/>
    </source>
</evidence>
<feature type="signal peptide" evidence="2">
    <location>
        <begin position="1"/>
        <end position="18"/>
    </location>
</feature>
<organism evidence="3 4">
    <name type="scientific">Coemansia javaensis</name>
    <dbReference type="NCBI Taxonomy" id="2761396"/>
    <lineage>
        <taxon>Eukaryota</taxon>
        <taxon>Fungi</taxon>
        <taxon>Fungi incertae sedis</taxon>
        <taxon>Zoopagomycota</taxon>
        <taxon>Kickxellomycotina</taxon>
        <taxon>Kickxellomycetes</taxon>
        <taxon>Kickxellales</taxon>
        <taxon>Kickxellaceae</taxon>
        <taxon>Coemansia</taxon>
    </lineage>
</organism>
<keyword evidence="2" id="KW-0732">Signal</keyword>
<comment type="caution">
    <text evidence="3">The sequence shown here is derived from an EMBL/GenBank/DDBJ whole genome shotgun (WGS) entry which is preliminary data.</text>
</comment>
<dbReference type="EMBL" id="JANBUL010000006">
    <property type="protein sequence ID" value="KAJ2785871.1"/>
    <property type="molecule type" value="Genomic_DNA"/>
</dbReference>
<proteinExistence type="predicted"/>
<evidence type="ECO:0000256" key="1">
    <source>
        <dbReference type="SAM" id="MobiDB-lite"/>
    </source>
</evidence>
<dbReference type="AlphaFoldDB" id="A0A9W8HIM4"/>
<accession>A0A9W8HIM4</accession>
<dbReference type="Proteomes" id="UP001140217">
    <property type="component" value="Unassembled WGS sequence"/>
</dbReference>
<protein>
    <submittedName>
        <fullName evidence="3">Uncharacterized protein</fullName>
    </submittedName>
</protein>
<name>A0A9W8HIM4_9FUNG</name>
<evidence type="ECO:0000256" key="2">
    <source>
        <dbReference type="SAM" id="SignalP"/>
    </source>
</evidence>
<feature type="region of interest" description="Disordered" evidence="1">
    <location>
        <begin position="152"/>
        <end position="214"/>
    </location>
</feature>
<sequence>MHLRNVLTTLALVGAGAAGPVARDGRPPMDLGQALEQVAAIVTASEYESLIAGAMSSIQALAPGSDITAAEQKVINALIDALNKANNPAIASAVAAEAAALLSAGDLPPEAQSFAMSMVSELGDPKLNGNVASVFKELMSFVGDMYSKFPQMFDDPPADNAGAGGDSPTPTGSEEGDQTSTPKSKTGTTTSKTSTTTTKTSTTEDKDNSDTSSAHRAVAALGAVSAAAMAFAAFF</sequence>
<reference evidence="3" key="1">
    <citation type="submission" date="2022-07" db="EMBL/GenBank/DDBJ databases">
        <title>Phylogenomic reconstructions and comparative analyses of Kickxellomycotina fungi.</title>
        <authorList>
            <person name="Reynolds N.K."/>
            <person name="Stajich J.E."/>
            <person name="Barry K."/>
            <person name="Grigoriev I.V."/>
            <person name="Crous P."/>
            <person name="Smith M.E."/>
        </authorList>
    </citation>
    <scope>NUCLEOTIDE SEQUENCE</scope>
    <source>
        <strain evidence="3">NBRC 105414</strain>
    </source>
</reference>
<feature type="chain" id="PRO_5040958025" evidence="2">
    <location>
        <begin position="19"/>
        <end position="235"/>
    </location>
</feature>
<evidence type="ECO:0000313" key="3">
    <source>
        <dbReference type="EMBL" id="KAJ2785871.1"/>
    </source>
</evidence>
<keyword evidence="4" id="KW-1185">Reference proteome</keyword>
<feature type="compositionally biased region" description="Low complexity" evidence="1">
    <location>
        <begin position="179"/>
        <end position="201"/>
    </location>
</feature>
<gene>
    <name evidence="3" type="ORF">H4R18_000260</name>
</gene>
<dbReference type="OrthoDB" id="5576799at2759"/>